<name>A0A218XFX6_PUNGR</name>
<protein>
    <submittedName>
        <fullName evidence="1">Uncharacterized protein</fullName>
    </submittedName>
</protein>
<dbReference type="EMBL" id="MTKT01001810">
    <property type="protein sequence ID" value="OWM83626.1"/>
    <property type="molecule type" value="Genomic_DNA"/>
</dbReference>
<reference evidence="2" key="1">
    <citation type="journal article" date="2017" name="Plant J.">
        <title>The pomegranate (Punica granatum L.) genome and the genomics of punicalagin biosynthesis.</title>
        <authorList>
            <person name="Qin G."/>
            <person name="Xu C."/>
            <person name="Ming R."/>
            <person name="Tang H."/>
            <person name="Guyot R."/>
            <person name="Kramer E.M."/>
            <person name="Hu Y."/>
            <person name="Yi X."/>
            <person name="Qi Y."/>
            <person name="Xu X."/>
            <person name="Gao Z."/>
            <person name="Pan H."/>
            <person name="Jian J."/>
            <person name="Tian Y."/>
            <person name="Yue Z."/>
            <person name="Xu Y."/>
        </authorList>
    </citation>
    <scope>NUCLEOTIDE SEQUENCE [LARGE SCALE GENOMIC DNA]</scope>
    <source>
        <strain evidence="2">cv. Dabenzi</strain>
    </source>
</reference>
<dbReference type="Proteomes" id="UP000197138">
    <property type="component" value="Unassembled WGS sequence"/>
</dbReference>
<accession>A0A218XFX6</accession>
<proteinExistence type="predicted"/>
<gene>
    <name evidence="1" type="ORF">CDL15_Pgr004055</name>
</gene>
<dbReference type="AlphaFoldDB" id="A0A218XFX6"/>
<sequence length="57" mass="6535">MRECNGDQENDLRGSSAQNQNFSIMAFREVNRTGPVKSVMGSRKKAIRRMTYNILLD</sequence>
<evidence type="ECO:0000313" key="1">
    <source>
        <dbReference type="EMBL" id="OWM83626.1"/>
    </source>
</evidence>
<evidence type="ECO:0000313" key="2">
    <source>
        <dbReference type="Proteomes" id="UP000197138"/>
    </source>
</evidence>
<comment type="caution">
    <text evidence="1">The sequence shown here is derived from an EMBL/GenBank/DDBJ whole genome shotgun (WGS) entry which is preliminary data.</text>
</comment>
<organism evidence="1 2">
    <name type="scientific">Punica granatum</name>
    <name type="common">Pomegranate</name>
    <dbReference type="NCBI Taxonomy" id="22663"/>
    <lineage>
        <taxon>Eukaryota</taxon>
        <taxon>Viridiplantae</taxon>
        <taxon>Streptophyta</taxon>
        <taxon>Embryophyta</taxon>
        <taxon>Tracheophyta</taxon>
        <taxon>Spermatophyta</taxon>
        <taxon>Magnoliopsida</taxon>
        <taxon>eudicotyledons</taxon>
        <taxon>Gunneridae</taxon>
        <taxon>Pentapetalae</taxon>
        <taxon>rosids</taxon>
        <taxon>malvids</taxon>
        <taxon>Myrtales</taxon>
        <taxon>Lythraceae</taxon>
        <taxon>Punica</taxon>
    </lineage>
</organism>